<accession>A0AAP0FVL0</accession>
<dbReference type="InterPro" id="IPR003604">
    <property type="entry name" value="Matrin/U1-like-C_Znf_C2H2"/>
</dbReference>
<dbReference type="AlphaFoldDB" id="A0AAP0FVL0"/>
<dbReference type="SMART" id="SM00451">
    <property type="entry name" value="ZnF_U1"/>
    <property type="match status" value="2"/>
</dbReference>
<dbReference type="EMBL" id="JBBWWQ010000019">
    <property type="protein sequence ID" value="KAK8918555.1"/>
    <property type="molecule type" value="Genomic_DNA"/>
</dbReference>
<evidence type="ECO:0000259" key="2">
    <source>
        <dbReference type="SMART" id="SM00451"/>
    </source>
</evidence>
<organism evidence="3 4">
    <name type="scientific">Platanthera zijinensis</name>
    <dbReference type="NCBI Taxonomy" id="2320716"/>
    <lineage>
        <taxon>Eukaryota</taxon>
        <taxon>Viridiplantae</taxon>
        <taxon>Streptophyta</taxon>
        <taxon>Embryophyta</taxon>
        <taxon>Tracheophyta</taxon>
        <taxon>Spermatophyta</taxon>
        <taxon>Magnoliopsida</taxon>
        <taxon>Liliopsida</taxon>
        <taxon>Asparagales</taxon>
        <taxon>Orchidaceae</taxon>
        <taxon>Orchidoideae</taxon>
        <taxon>Orchideae</taxon>
        <taxon>Orchidinae</taxon>
        <taxon>Platanthera</taxon>
    </lineage>
</organism>
<evidence type="ECO:0000256" key="1">
    <source>
        <dbReference type="SAM" id="MobiDB-lite"/>
    </source>
</evidence>
<feature type="domain" description="U1-type" evidence="2">
    <location>
        <begin position="195"/>
        <end position="229"/>
    </location>
</feature>
<reference evidence="3 4" key="1">
    <citation type="journal article" date="2022" name="Nat. Plants">
        <title>Genomes of leafy and leafless Platanthera orchids illuminate the evolution of mycoheterotrophy.</title>
        <authorList>
            <person name="Li M.H."/>
            <person name="Liu K.W."/>
            <person name="Li Z."/>
            <person name="Lu H.C."/>
            <person name="Ye Q.L."/>
            <person name="Zhang D."/>
            <person name="Wang J.Y."/>
            <person name="Li Y.F."/>
            <person name="Zhong Z.M."/>
            <person name="Liu X."/>
            <person name="Yu X."/>
            <person name="Liu D.K."/>
            <person name="Tu X.D."/>
            <person name="Liu B."/>
            <person name="Hao Y."/>
            <person name="Liao X.Y."/>
            <person name="Jiang Y.T."/>
            <person name="Sun W.H."/>
            <person name="Chen J."/>
            <person name="Chen Y.Q."/>
            <person name="Ai Y."/>
            <person name="Zhai J.W."/>
            <person name="Wu S.S."/>
            <person name="Zhou Z."/>
            <person name="Hsiao Y.Y."/>
            <person name="Wu W.L."/>
            <person name="Chen Y.Y."/>
            <person name="Lin Y.F."/>
            <person name="Hsu J.L."/>
            <person name="Li C.Y."/>
            <person name="Wang Z.W."/>
            <person name="Zhao X."/>
            <person name="Zhong W.Y."/>
            <person name="Ma X.K."/>
            <person name="Ma L."/>
            <person name="Huang J."/>
            <person name="Chen G.Z."/>
            <person name="Huang M.Z."/>
            <person name="Huang L."/>
            <person name="Peng D.H."/>
            <person name="Luo Y.B."/>
            <person name="Zou S.Q."/>
            <person name="Chen S.P."/>
            <person name="Lan S."/>
            <person name="Tsai W.C."/>
            <person name="Van de Peer Y."/>
            <person name="Liu Z.J."/>
        </authorList>
    </citation>
    <scope>NUCLEOTIDE SEQUENCE [LARGE SCALE GENOMIC DNA]</scope>
    <source>
        <strain evidence="3">Lor287</strain>
    </source>
</reference>
<dbReference type="Proteomes" id="UP001418222">
    <property type="component" value="Unassembled WGS sequence"/>
</dbReference>
<gene>
    <name evidence="3" type="ORF">KSP39_PZI020965</name>
</gene>
<evidence type="ECO:0000313" key="3">
    <source>
        <dbReference type="EMBL" id="KAK8918555.1"/>
    </source>
</evidence>
<evidence type="ECO:0000313" key="4">
    <source>
        <dbReference type="Proteomes" id="UP001418222"/>
    </source>
</evidence>
<keyword evidence="4" id="KW-1185">Reference proteome</keyword>
<dbReference type="SUPFAM" id="SSF57667">
    <property type="entry name" value="beta-beta-alpha zinc fingers"/>
    <property type="match status" value="2"/>
</dbReference>
<feature type="region of interest" description="Disordered" evidence="1">
    <location>
        <begin position="237"/>
        <end position="306"/>
    </location>
</feature>
<dbReference type="PANTHER" id="PTHR47487:SF18">
    <property type="entry name" value="EXPRESSED PROTEIN"/>
    <property type="match status" value="1"/>
</dbReference>
<protein>
    <recommendedName>
        <fullName evidence="2">U1-type domain-containing protein</fullName>
    </recommendedName>
</protein>
<proteinExistence type="predicted"/>
<sequence>MDFHLQAGKDDPSLLCSPPNGYFVSKVPHEMHDLPPPLPDHKALLRRKIMKEGIRQEILAREMAERMILEAEVRREIKIERMEEMRRIQMVKLALLGGTSHMANQGNQLTQQFYPSWPQPTGWSSQHFEQDVAEYTFRERSQPHLLKKKPTAAVPESSLHPKSEKLLPSEENTTSNFKLSGAKRKNHEASPLPVKKRWGCALCEVHTTCENSLKAHLEGKKHKAKEASIALTSLSRKEPLLSSEKASHPQPKKYGALPLKGALASGPKNKKLPPVKGASTLQMKDTSASGPKNKKQPPLKGASGGGPGKRFWCPVCKVKCNSEKMLESHRTGKKHKIFRESMKDSNSFANKNIGDTGAKGFVKEVAETGAGLTDGEQLGTGDGN</sequence>
<feature type="compositionally biased region" description="Polar residues" evidence="1">
    <location>
        <begin position="279"/>
        <end position="290"/>
    </location>
</feature>
<feature type="domain" description="U1-type" evidence="2">
    <location>
        <begin position="308"/>
        <end position="342"/>
    </location>
</feature>
<dbReference type="Pfam" id="PF12874">
    <property type="entry name" value="zf-met"/>
    <property type="match status" value="2"/>
</dbReference>
<name>A0AAP0FVL0_9ASPA</name>
<dbReference type="InterPro" id="IPR036236">
    <property type="entry name" value="Znf_C2H2_sf"/>
</dbReference>
<comment type="caution">
    <text evidence="3">The sequence shown here is derived from an EMBL/GenBank/DDBJ whole genome shotgun (WGS) entry which is preliminary data.</text>
</comment>
<dbReference type="GO" id="GO:0008270">
    <property type="term" value="F:zinc ion binding"/>
    <property type="evidence" value="ECO:0007669"/>
    <property type="project" value="InterPro"/>
</dbReference>
<dbReference type="GO" id="GO:0003676">
    <property type="term" value="F:nucleic acid binding"/>
    <property type="evidence" value="ECO:0007669"/>
    <property type="project" value="InterPro"/>
</dbReference>
<dbReference type="PANTHER" id="PTHR47487">
    <property type="entry name" value="OS06G0651300 PROTEIN-RELATED"/>
    <property type="match status" value="1"/>
</dbReference>
<feature type="compositionally biased region" description="Basic and acidic residues" evidence="1">
    <location>
        <begin position="159"/>
        <end position="168"/>
    </location>
</feature>
<feature type="region of interest" description="Disordered" evidence="1">
    <location>
        <begin position="141"/>
        <end position="190"/>
    </location>
</feature>
<dbReference type="Gene3D" id="3.30.160.60">
    <property type="entry name" value="Classic Zinc Finger"/>
    <property type="match status" value="2"/>
</dbReference>
<dbReference type="InterPro" id="IPR013087">
    <property type="entry name" value="Znf_C2H2_type"/>
</dbReference>